<proteinExistence type="predicted"/>
<dbReference type="InterPro" id="IPR018608">
    <property type="entry name" value="Gti1/Pac2"/>
</dbReference>
<evidence type="ECO:0000313" key="1">
    <source>
        <dbReference type="EMBL" id="KAL0632432.1"/>
    </source>
</evidence>
<dbReference type="PANTHER" id="PTHR28027">
    <property type="entry name" value="TRANSCRIPTIONAL REGULATOR MIT1"/>
    <property type="match status" value="1"/>
</dbReference>
<dbReference type="Proteomes" id="UP001447188">
    <property type="component" value="Unassembled WGS sequence"/>
</dbReference>
<evidence type="ECO:0000313" key="2">
    <source>
        <dbReference type="Proteomes" id="UP001447188"/>
    </source>
</evidence>
<comment type="caution">
    <text evidence="1">The sequence shown here is derived from an EMBL/GenBank/DDBJ whole genome shotgun (WGS) entry which is preliminary data.</text>
</comment>
<reference evidence="1 2" key="1">
    <citation type="submission" date="2024-02" db="EMBL/GenBank/DDBJ databases">
        <title>Discinaceae phylogenomics.</title>
        <authorList>
            <person name="Dirks A.C."/>
            <person name="James T.Y."/>
        </authorList>
    </citation>
    <scope>NUCLEOTIDE SEQUENCE [LARGE SCALE GENOMIC DNA]</scope>
    <source>
        <strain evidence="1 2">ACD0624</strain>
    </source>
</reference>
<sequence length="309" mass="35090">METYNGCVWSPHDALVLFEACRIGLLPRVQRRLSLEEVQNIKPGSIFVWEEGETTIKKWTDWKYWSVSRVVGSFFVCMEMESLRESMNIPGEYRSKPDGLMKQSFSYQTLHLISYYASSDPSSPNLMQPTQDPALKQAKRETYSLQMELLLSHTRQEYSQSAVPKQQNVPMVTDFPHPSPTNLLIQRQGAPNNYAQDVKSYGSTPPTNIPLHFPSTSPTLDLRQREINPSDSTLRVAQLSFSNSVQLSAPSSSSMSHSTPSLSNDFHAPVQPQRWDYCGYGPQVLRSHVHRSVEDARVISELDKGLFIF</sequence>
<gene>
    <name evidence="1" type="primary">PTH2_2</name>
    <name evidence="1" type="ORF">Q9L58_008685</name>
</gene>
<dbReference type="PANTHER" id="PTHR28027:SF1">
    <property type="entry name" value="CAMP INDEPENDENT REGULATORY PROTEIN (AFU_ORTHOLOGUE AFUA_3G09640)"/>
    <property type="match status" value="1"/>
</dbReference>
<keyword evidence="2" id="KW-1185">Reference proteome</keyword>
<protein>
    <submittedName>
        <fullName evidence="1">Gluconate transport-inducing protein</fullName>
    </submittedName>
</protein>
<organism evidence="1 2">
    <name type="scientific">Discina gigas</name>
    <dbReference type="NCBI Taxonomy" id="1032678"/>
    <lineage>
        <taxon>Eukaryota</taxon>
        <taxon>Fungi</taxon>
        <taxon>Dikarya</taxon>
        <taxon>Ascomycota</taxon>
        <taxon>Pezizomycotina</taxon>
        <taxon>Pezizomycetes</taxon>
        <taxon>Pezizales</taxon>
        <taxon>Discinaceae</taxon>
        <taxon>Discina</taxon>
    </lineage>
</organism>
<dbReference type="Pfam" id="PF09729">
    <property type="entry name" value="Gti1_Pac2"/>
    <property type="match status" value="1"/>
</dbReference>
<dbReference type="EMBL" id="JBBBZM010000169">
    <property type="protein sequence ID" value="KAL0632432.1"/>
    <property type="molecule type" value="Genomic_DNA"/>
</dbReference>
<accession>A0ABR3G911</accession>
<name>A0ABR3G911_9PEZI</name>